<feature type="domain" description="Activator of Hsp90 ATPase homologue 1/2-like C-terminal" evidence="2">
    <location>
        <begin position="16"/>
        <end position="138"/>
    </location>
</feature>
<reference evidence="3 4" key="1">
    <citation type="submission" date="2021-04" db="EMBL/GenBank/DDBJ databases">
        <authorList>
            <person name="Rakotoarivonina H."/>
        </authorList>
    </citation>
    <scope>NUCLEOTIDE SEQUENCE [LARGE SCALE GENOMIC DNA]</scope>
    <source>
        <strain evidence="3 4">XE</strain>
    </source>
</reference>
<dbReference type="InterPro" id="IPR013538">
    <property type="entry name" value="ASHA1/2-like_C"/>
</dbReference>
<dbReference type="Proteomes" id="UP000681526">
    <property type="component" value="Unassembled WGS sequence"/>
</dbReference>
<dbReference type="CDD" id="cd08897">
    <property type="entry name" value="SRPBCC_CalC_Aha1-like_4"/>
    <property type="match status" value="1"/>
</dbReference>
<sequence>MATNSRTRITVQTVVKAPVGKVWKYWNEPEHITHWSFASNDWHAPSAINDLRPGGKLIVRMEAKDGSAGFDFGGTYDVVKEHEEISFTMGDGRRVDIVFTAQGDETKITETFDAENTYPLEFQQAGWQSILDNFKRHAEQH</sequence>
<comment type="caution">
    <text evidence="3">The sequence shown here is derived from an EMBL/GenBank/DDBJ whole genome shotgun (WGS) entry which is preliminary data.</text>
</comment>
<keyword evidence="4" id="KW-1185">Reference proteome</keyword>
<comment type="similarity">
    <text evidence="1">Belongs to the AHA1 family.</text>
</comment>
<dbReference type="InterPro" id="IPR023393">
    <property type="entry name" value="START-like_dom_sf"/>
</dbReference>
<dbReference type="Gene3D" id="3.30.530.20">
    <property type="match status" value="1"/>
</dbReference>
<dbReference type="EMBL" id="CAJRAY010000026">
    <property type="protein sequence ID" value="CAG5082694.1"/>
    <property type="molecule type" value="Genomic_DNA"/>
</dbReference>
<dbReference type="Pfam" id="PF08327">
    <property type="entry name" value="AHSA1"/>
    <property type="match status" value="1"/>
</dbReference>
<organism evidence="3 4">
    <name type="scientific">Thermobacillus xylanilyticus</name>
    <dbReference type="NCBI Taxonomy" id="76633"/>
    <lineage>
        <taxon>Bacteria</taxon>
        <taxon>Bacillati</taxon>
        <taxon>Bacillota</taxon>
        <taxon>Bacilli</taxon>
        <taxon>Bacillales</taxon>
        <taxon>Paenibacillaceae</taxon>
        <taxon>Thermobacillus</taxon>
    </lineage>
</organism>
<evidence type="ECO:0000259" key="2">
    <source>
        <dbReference type="Pfam" id="PF08327"/>
    </source>
</evidence>
<accession>A0ABN7RX55</accession>
<name>A0ABN7RX55_THEXY</name>
<dbReference type="SUPFAM" id="SSF55961">
    <property type="entry name" value="Bet v1-like"/>
    <property type="match status" value="1"/>
</dbReference>
<dbReference type="RefSeq" id="WP_213483891.1">
    <property type="nucleotide sequence ID" value="NZ_CAJRAY010000026.1"/>
</dbReference>
<evidence type="ECO:0000313" key="3">
    <source>
        <dbReference type="EMBL" id="CAG5082694.1"/>
    </source>
</evidence>
<proteinExistence type="inferred from homology"/>
<evidence type="ECO:0000256" key="1">
    <source>
        <dbReference type="ARBA" id="ARBA00006817"/>
    </source>
</evidence>
<protein>
    <submittedName>
        <fullName evidence="3">Activator of Hsp90 ATPase 1 family protein</fullName>
    </submittedName>
</protein>
<evidence type="ECO:0000313" key="4">
    <source>
        <dbReference type="Proteomes" id="UP000681526"/>
    </source>
</evidence>
<gene>
    <name evidence="3" type="primary">txxe1324</name>
    <name evidence="3" type="ORF">TXXE_06255</name>
</gene>